<feature type="transmembrane region" description="Helical" evidence="2">
    <location>
        <begin position="91"/>
        <end position="110"/>
    </location>
</feature>
<accession>A0ABZ0UUA7</accession>
<proteinExistence type="predicted"/>
<dbReference type="Proteomes" id="UP001326613">
    <property type="component" value="Chromosome"/>
</dbReference>
<evidence type="ECO:0000313" key="4">
    <source>
        <dbReference type="Proteomes" id="UP001326613"/>
    </source>
</evidence>
<evidence type="ECO:0000256" key="2">
    <source>
        <dbReference type="SAM" id="Phobius"/>
    </source>
</evidence>
<dbReference type="EMBL" id="CP112932">
    <property type="protein sequence ID" value="WPY00217.1"/>
    <property type="molecule type" value="Genomic_DNA"/>
</dbReference>
<keyword evidence="2" id="KW-1133">Transmembrane helix</keyword>
<keyword evidence="4" id="KW-1185">Reference proteome</keyword>
<evidence type="ECO:0000256" key="1">
    <source>
        <dbReference type="SAM" id="MobiDB-lite"/>
    </source>
</evidence>
<gene>
    <name evidence="3" type="ORF">Trichorick_00089</name>
</gene>
<keyword evidence="2" id="KW-0812">Transmembrane</keyword>
<reference evidence="3 4" key="1">
    <citation type="submission" date="2022-10" db="EMBL/GenBank/DDBJ databases">
        <title>Host association and intracellularity evolved multiple times independently in the Rickettsiales.</title>
        <authorList>
            <person name="Castelli M."/>
            <person name="Nardi T."/>
            <person name="Gammuto L."/>
            <person name="Bellinzona G."/>
            <person name="Sabaneyeva E."/>
            <person name="Potekhin A."/>
            <person name="Serra V."/>
            <person name="Petroni G."/>
            <person name="Sassera D."/>
        </authorList>
    </citation>
    <scope>NUCLEOTIDE SEQUENCE [LARGE SCALE GENOMIC DNA]</scope>
    <source>
        <strain evidence="3 4">Kr 154-4</strain>
    </source>
</reference>
<organism evidence="3 4">
    <name type="scientific">Candidatus Trichorickettsia mobilis</name>
    <dbReference type="NCBI Taxonomy" id="1346319"/>
    <lineage>
        <taxon>Bacteria</taxon>
        <taxon>Pseudomonadati</taxon>
        <taxon>Pseudomonadota</taxon>
        <taxon>Alphaproteobacteria</taxon>
        <taxon>Rickettsiales</taxon>
        <taxon>Rickettsiaceae</taxon>
        <taxon>Rickettsieae</taxon>
        <taxon>Candidatus Trichorickettsia</taxon>
    </lineage>
</organism>
<dbReference type="InterPro" id="IPR019284">
    <property type="entry name" value="RP532"/>
</dbReference>
<protein>
    <submittedName>
        <fullName evidence="3">DUF2335 domain-containing protein</fullName>
    </submittedName>
</protein>
<name>A0ABZ0UUA7_9RICK</name>
<dbReference type="Pfam" id="PF10097">
    <property type="entry name" value="DUF2335"/>
    <property type="match status" value="1"/>
</dbReference>
<evidence type="ECO:0000313" key="3">
    <source>
        <dbReference type="EMBL" id="WPY00217.1"/>
    </source>
</evidence>
<keyword evidence="2" id="KW-0472">Membrane</keyword>
<feature type="transmembrane region" description="Helical" evidence="2">
    <location>
        <begin position="116"/>
        <end position="136"/>
    </location>
</feature>
<feature type="region of interest" description="Disordered" evidence="1">
    <location>
        <begin position="144"/>
        <end position="165"/>
    </location>
</feature>
<sequence>MKEIKTFFASGNRLNKGYSRLSNPREMDNSFYRKKFEHILPPLDVMSEYEAMNPGTLARLIDMAEKEQHHRHALDFATLENSQRSIKRGQCFAMALGIFLAITTLLLSIYCSSWAVVAFAVLAFLPMSLTSIMSSIRSCKNKSYNRTKDGDNTSNASSHTHTKRF</sequence>